<organism evidence="11 12">
    <name type="scientific">Staphylotrichum longicolle</name>
    <dbReference type="NCBI Taxonomy" id="669026"/>
    <lineage>
        <taxon>Eukaryota</taxon>
        <taxon>Fungi</taxon>
        <taxon>Dikarya</taxon>
        <taxon>Ascomycota</taxon>
        <taxon>Pezizomycotina</taxon>
        <taxon>Sordariomycetes</taxon>
        <taxon>Sordariomycetidae</taxon>
        <taxon>Sordariales</taxon>
        <taxon>Chaetomiaceae</taxon>
        <taxon>Staphylotrichum</taxon>
    </lineage>
</organism>
<name>A0AAD4I1Z9_9PEZI</name>
<dbReference type="FunFam" id="3.40.50.200:FF:000014">
    <property type="entry name" value="Proteinase K"/>
    <property type="match status" value="1"/>
</dbReference>
<dbReference type="EMBL" id="JAHCVI010000001">
    <property type="protein sequence ID" value="KAG7291796.1"/>
    <property type="molecule type" value="Genomic_DNA"/>
</dbReference>
<accession>A0AAD4I1Z9</accession>
<dbReference type="CDD" id="cd04077">
    <property type="entry name" value="Peptidases_S8_PCSK9_ProteinaseK_like"/>
    <property type="match status" value="1"/>
</dbReference>
<proteinExistence type="inferred from homology"/>
<evidence type="ECO:0000256" key="7">
    <source>
        <dbReference type="RuleBase" id="RU003355"/>
    </source>
</evidence>
<evidence type="ECO:0000313" key="11">
    <source>
        <dbReference type="EMBL" id="KAG7291796.1"/>
    </source>
</evidence>
<dbReference type="InterPro" id="IPR050131">
    <property type="entry name" value="Peptidase_S8_subtilisin-like"/>
</dbReference>
<dbReference type="Pfam" id="PF05922">
    <property type="entry name" value="Inhibitor_I9"/>
    <property type="match status" value="1"/>
</dbReference>
<dbReference type="InterPro" id="IPR023827">
    <property type="entry name" value="Peptidase_S8_Asp-AS"/>
</dbReference>
<dbReference type="InterPro" id="IPR022398">
    <property type="entry name" value="Peptidase_S8_His-AS"/>
</dbReference>
<dbReference type="GO" id="GO:0006508">
    <property type="term" value="P:proteolysis"/>
    <property type="evidence" value="ECO:0007669"/>
    <property type="project" value="UniProtKB-KW"/>
</dbReference>
<dbReference type="Gene3D" id="3.30.70.80">
    <property type="entry name" value="Peptidase S8 propeptide/proteinase inhibitor I9"/>
    <property type="match status" value="1"/>
</dbReference>
<dbReference type="InterPro" id="IPR000209">
    <property type="entry name" value="Peptidase_S8/S53_dom"/>
</dbReference>
<dbReference type="InterPro" id="IPR023828">
    <property type="entry name" value="Peptidase_S8_Ser-AS"/>
</dbReference>
<dbReference type="PROSITE" id="PS51892">
    <property type="entry name" value="SUBTILASE"/>
    <property type="match status" value="1"/>
</dbReference>
<evidence type="ECO:0000256" key="4">
    <source>
        <dbReference type="ARBA" id="ARBA00022801"/>
    </source>
</evidence>
<dbReference type="InterPro" id="IPR037045">
    <property type="entry name" value="S8pro/Inhibitor_I9_sf"/>
</dbReference>
<feature type="signal peptide" evidence="8">
    <location>
        <begin position="1"/>
        <end position="15"/>
    </location>
</feature>
<dbReference type="PROSITE" id="PS00138">
    <property type="entry name" value="SUBTILASE_SER"/>
    <property type="match status" value="1"/>
</dbReference>
<evidence type="ECO:0000256" key="3">
    <source>
        <dbReference type="ARBA" id="ARBA00022729"/>
    </source>
</evidence>
<comment type="similarity">
    <text evidence="1 6 7">Belongs to the peptidase S8 family.</text>
</comment>
<dbReference type="SUPFAM" id="SSF52743">
    <property type="entry name" value="Subtilisin-like"/>
    <property type="match status" value="1"/>
</dbReference>
<evidence type="ECO:0000313" key="12">
    <source>
        <dbReference type="Proteomes" id="UP001197093"/>
    </source>
</evidence>
<dbReference type="PANTHER" id="PTHR43806:SF58">
    <property type="entry name" value="ALKALINE PROTEASE 1-RELATED"/>
    <property type="match status" value="1"/>
</dbReference>
<feature type="active site" description="Charge relay system" evidence="6">
    <location>
        <position position="139"/>
    </location>
</feature>
<dbReference type="GO" id="GO:0005576">
    <property type="term" value="C:extracellular region"/>
    <property type="evidence" value="ECO:0007669"/>
    <property type="project" value="UniProtKB-ARBA"/>
</dbReference>
<reference evidence="11" key="1">
    <citation type="submission" date="2023-02" db="EMBL/GenBank/DDBJ databases">
        <authorList>
            <person name="Palmer J.M."/>
        </authorList>
    </citation>
    <scope>NUCLEOTIDE SEQUENCE</scope>
    <source>
        <strain evidence="11">FW57</strain>
    </source>
</reference>
<evidence type="ECO:0000256" key="2">
    <source>
        <dbReference type="ARBA" id="ARBA00022670"/>
    </source>
</evidence>
<feature type="chain" id="PRO_5042165639" evidence="8">
    <location>
        <begin position="16"/>
        <end position="388"/>
    </location>
</feature>
<dbReference type="InterPro" id="IPR010259">
    <property type="entry name" value="S8pro/Inhibitor_I9"/>
</dbReference>
<keyword evidence="3 8" id="KW-0732">Signal</keyword>
<comment type="caution">
    <text evidence="11">The sequence shown here is derived from an EMBL/GenBank/DDBJ whole genome shotgun (WGS) entry which is preliminary data.</text>
</comment>
<feature type="active site" description="Charge relay system" evidence="6">
    <location>
        <position position="170"/>
    </location>
</feature>
<dbReference type="AlphaFoldDB" id="A0AAD4I1Z9"/>
<evidence type="ECO:0000256" key="6">
    <source>
        <dbReference type="PROSITE-ProRule" id="PRU01240"/>
    </source>
</evidence>
<dbReference type="InterPro" id="IPR036852">
    <property type="entry name" value="Peptidase_S8/S53_dom_sf"/>
</dbReference>
<dbReference type="PROSITE" id="PS00136">
    <property type="entry name" value="SUBTILASE_ASP"/>
    <property type="match status" value="1"/>
</dbReference>
<dbReference type="Proteomes" id="UP001197093">
    <property type="component" value="Unassembled WGS sequence"/>
</dbReference>
<evidence type="ECO:0000256" key="8">
    <source>
        <dbReference type="SAM" id="SignalP"/>
    </source>
</evidence>
<dbReference type="PROSITE" id="PS00137">
    <property type="entry name" value="SUBTILASE_HIS"/>
    <property type="match status" value="1"/>
</dbReference>
<evidence type="ECO:0000256" key="1">
    <source>
        <dbReference type="ARBA" id="ARBA00011073"/>
    </source>
</evidence>
<keyword evidence="4 6" id="KW-0378">Hydrolase</keyword>
<sequence>MQLLAWATLLPLALAAAPVIQPRGLELIPDSYIIKLKDDASEDMLQSVIKQLLTPAKHVYRIGKFKGFAAKLSPLVLEIVRKLPDVEYIEQDAAVTASAYTTQTSPPWGLARIAHRDPTANTYVYDESAGEGTCSYVLDTGIYVEHNEFGGRASFAANFADLINTDQNGHGTHVAGTLGGQTYGVAKKTKLLAVKIFDGQARGTIATLLAGIDFIAADALIRKLAGQCPKGVVANASLEIVNLFLTNLAVAAAVATGVFFAVSAGNNNADVQGYSPASEPTACTVGAIDWNDAKASFSNFGAGVDVFAPGVDVLSSWIGGVGATKYESGTSQACPHVAGLGAYLLALLGPKTPAQLCQYIRDTATLGDITGLPSGTFNGIAFNGNPNP</sequence>
<gene>
    <name evidence="11" type="ORF">NEMBOFW57_001817</name>
</gene>
<keyword evidence="2 6" id="KW-0645">Protease</keyword>
<keyword evidence="12" id="KW-1185">Reference proteome</keyword>
<feature type="active site" description="Charge relay system" evidence="6">
    <location>
        <position position="331"/>
    </location>
</feature>
<protein>
    <submittedName>
        <fullName evidence="11">Uncharacterized protein</fullName>
    </submittedName>
</protein>
<dbReference type="PANTHER" id="PTHR43806">
    <property type="entry name" value="PEPTIDASE S8"/>
    <property type="match status" value="1"/>
</dbReference>
<keyword evidence="5 6" id="KW-0720">Serine protease</keyword>
<evidence type="ECO:0000259" key="10">
    <source>
        <dbReference type="Pfam" id="PF05922"/>
    </source>
</evidence>
<dbReference type="Gene3D" id="3.40.50.200">
    <property type="entry name" value="Peptidase S8/S53 domain"/>
    <property type="match status" value="1"/>
</dbReference>
<evidence type="ECO:0000259" key="9">
    <source>
        <dbReference type="Pfam" id="PF00082"/>
    </source>
</evidence>
<dbReference type="GO" id="GO:0004252">
    <property type="term" value="F:serine-type endopeptidase activity"/>
    <property type="evidence" value="ECO:0007669"/>
    <property type="project" value="UniProtKB-UniRule"/>
</dbReference>
<dbReference type="PRINTS" id="PR00723">
    <property type="entry name" value="SUBTILISIN"/>
</dbReference>
<evidence type="ECO:0000256" key="5">
    <source>
        <dbReference type="ARBA" id="ARBA00022825"/>
    </source>
</evidence>
<dbReference type="Pfam" id="PF00082">
    <property type="entry name" value="Peptidase_S8"/>
    <property type="match status" value="1"/>
</dbReference>
<dbReference type="SUPFAM" id="SSF54897">
    <property type="entry name" value="Protease propeptides/inhibitors"/>
    <property type="match status" value="1"/>
</dbReference>
<feature type="domain" description="Inhibitor I9" evidence="10">
    <location>
        <begin position="32"/>
        <end position="96"/>
    </location>
</feature>
<feature type="domain" description="Peptidase S8/S53" evidence="9">
    <location>
        <begin position="137"/>
        <end position="366"/>
    </location>
</feature>
<dbReference type="InterPro" id="IPR034193">
    <property type="entry name" value="PCSK9_ProteinaseK-like"/>
</dbReference>
<dbReference type="InterPro" id="IPR015500">
    <property type="entry name" value="Peptidase_S8_subtilisin-rel"/>
</dbReference>